<evidence type="ECO:0000313" key="3">
    <source>
        <dbReference type="Proteomes" id="UP000588491"/>
    </source>
</evidence>
<dbReference type="AlphaFoldDB" id="A0A7Y0KC77"/>
<organism evidence="2 3">
    <name type="scientific">Niallia alba</name>
    <dbReference type="NCBI Taxonomy" id="2729105"/>
    <lineage>
        <taxon>Bacteria</taxon>
        <taxon>Bacillati</taxon>
        <taxon>Bacillota</taxon>
        <taxon>Bacilli</taxon>
        <taxon>Bacillales</taxon>
        <taxon>Bacillaceae</taxon>
        <taxon>Niallia</taxon>
    </lineage>
</organism>
<keyword evidence="1" id="KW-0812">Transmembrane</keyword>
<feature type="transmembrane region" description="Helical" evidence="1">
    <location>
        <begin position="115"/>
        <end position="137"/>
    </location>
</feature>
<accession>A0A7Y0KC77</accession>
<dbReference type="EMBL" id="JABBPK010000001">
    <property type="protein sequence ID" value="NMO79600.1"/>
    <property type="molecule type" value="Genomic_DNA"/>
</dbReference>
<evidence type="ECO:0008006" key="4">
    <source>
        <dbReference type="Google" id="ProtNLM"/>
    </source>
</evidence>
<keyword evidence="3" id="KW-1185">Reference proteome</keyword>
<evidence type="ECO:0000256" key="1">
    <source>
        <dbReference type="SAM" id="Phobius"/>
    </source>
</evidence>
<name>A0A7Y0KC77_9BACI</name>
<keyword evidence="1" id="KW-0472">Membrane</keyword>
<dbReference type="RefSeq" id="WP_169189342.1">
    <property type="nucleotide sequence ID" value="NZ_JABBPK010000001.1"/>
</dbReference>
<proteinExistence type="predicted"/>
<dbReference type="Proteomes" id="UP000588491">
    <property type="component" value="Unassembled WGS sequence"/>
</dbReference>
<keyword evidence="1" id="KW-1133">Transmembrane helix</keyword>
<feature type="transmembrane region" description="Helical" evidence="1">
    <location>
        <begin position="143"/>
        <end position="167"/>
    </location>
</feature>
<evidence type="ECO:0000313" key="2">
    <source>
        <dbReference type="EMBL" id="NMO79600.1"/>
    </source>
</evidence>
<reference evidence="2 3" key="1">
    <citation type="submission" date="2020-04" db="EMBL/GenBank/DDBJ databases">
        <title>Bacillus sp. UniB3 isolated from commercial digestive syrup.</title>
        <authorList>
            <person name="Thorat V."/>
            <person name="Kirdat K."/>
            <person name="Tiwarekar B."/>
            <person name="Yadav A."/>
        </authorList>
    </citation>
    <scope>NUCLEOTIDE SEQUENCE [LARGE SCALE GENOMIC DNA]</scope>
    <source>
        <strain evidence="2 3">UniB3</strain>
    </source>
</reference>
<protein>
    <recommendedName>
        <fullName evidence="4">Peptidase M50 domain-containing protein</fullName>
    </recommendedName>
</protein>
<comment type="caution">
    <text evidence="2">The sequence shown here is derived from an EMBL/GenBank/DDBJ whole genome shotgun (WGS) entry which is preliminary data.</text>
</comment>
<feature type="transmembrane region" description="Helical" evidence="1">
    <location>
        <begin position="34"/>
        <end position="52"/>
    </location>
</feature>
<gene>
    <name evidence="2" type="ORF">HHU08_21975</name>
</gene>
<sequence>MKKFLSTLGMALIGGVFGATLTLAILSQEWSITNFLIGVICLILFYVIHIILHEAGHLIFGKLTGYSFVSFRVFSWTIVATKDGLKWKKLHVPGTLGQCLMAPPPYVEGKFPFKLYLCGGVIINFLSSAVVGGIAWIVSSDAFPLPVTLFVLIGLFIGVTNIIPYGFNDGMSLKMAWSKEKKQWQLYSQFYVYAQTSKGVLYQELPEELFNLPDGDDGSDYFSQWTLCIQQVLAMERLDFEEAKRINDMLWARKDALISLFRVEVAKERLFLLTVLEGDMEEIRSIYQNKEIKRFLAIKQMSNKRIAAAYELYVNGDQDKVAALCEEGAKLEKSNPNATDIVLEKRLMAVLLGEKL</sequence>